<keyword evidence="3" id="KW-1185">Reference proteome</keyword>
<evidence type="ECO:0000313" key="3">
    <source>
        <dbReference type="Proteomes" id="UP001200034"/>
    </source>
</evidence>
<proteinExistence type="predicted"/>
<feature type="region of interest" description="Disordered" evidence="1">
    <location>
        <begin position="1"/>
        <end position="77"/>
    </location>
</feature>
<reference evidence="2" key="1">
    <citation type="journal article" date="2021" name="Mol. Ecol. Resour.">
        <title>Phylogenomic analyses of the genus Drosophila reveals genomic signals of climate adaptation.</title>
        <authorList>
            <person name="Li F."/>
            <person name="Rane R.V."/>
            <person name="Luria V."/>
            <person name="Xiong Z."/>
            <person name="Chen J."/>
            <person name="Li Z."/>
            <person name="Catullo R.A."/>
            <person name="Griffin P.C."/>
            <person name="Schiffer M."/>
            <person name="Pearce S."/>
            <person name="Lee S.F."/>
            <person name="McElroy K."/>
            <person name="Stocker A."/>
            <person name="Shirriffs J."/>
            <person name="Cockerell F."/>
            <person name="Coppin C."/>
            <person name="Sgro C.M."/>
            <person name="Karger A."/>
            <person name="Cain J.W."/>
            <person name="Weber J.A."/>
            <person name="Santpere G."/>
            <person name="Kirschner M.W."/>
            <person name="Hoffmann A.A."/>
            <person name="Oakeshott J.G."/>
            <person name="Zhang G."/>
        </authorList>
    </citation>
    <scope>NUCLEOTIDE SEQUENCE</scope>
    <source>
        <strain evidence="2">BGI-SZ-2011g</strain>
    </source>
</reference>
<name>A0AAD4JXJ5_9MUSC</name>
<organism evidence="2 3">
    <name type="scientific">Drosophila rubida</name>
    <dbReference type="NCBI Taxonomy" id="30044"/>
    <lineage>
        <taxon>Eukaryota</taxon>
        <taxon>Metazoa</taxon>
        <taxon>Ecdysozoa</taxon>
        <taxon>Arthropoda</taxon>
        <taxon>Hexapoda</taxon>
        <taxon>Insecta</taxon>
        <taxon>Pterygota</taxon>
        <taxon>Neoptera</taxon>
        <taxon>Endopterygota</taxon>
        <taxon>Diptera</taxon>
        <taxon>Brachycera</taxon>
        <taxon>Muscomorpha</taxon>
        <taxon>Ephydroidea</taxon>
        <taxon>Drosophilidae</taxon>
        <taxon>Drosophila</taxon>
    </lineage>
</organism>
<protein>
    <recommendedName>
        <fullName evidence="4">RRM domain-containing protein</fullName>
    </recommendedName>
</protein>
<dbReference type="Proteomes" id="UP001200034">
    <property type="component" value="Unassembled WGS sequence"/>
</dbReference>
<dbReference type="GO" id="GO:0003676">
    <property type="term" value="F:nucleic acid binding"/>
    <property type="evidence" value="ECO:0007669"/>
    <property type="project" value="InterPro"/>
</dbReference>
<dbReference type="AlphaFoldDB" id="A0AAD4JXJ5"/>
<evidence type="ECO:0000313" key="2">
    <source>
        <dbReference type="EMBL" id="KAH8365589.1"/>
    </source>
</evidence>
<gene>
    <name evidence="2" type="ORF">KR093_002431</name>
</gene>
<dbReference type="EMBL" id="JAJJHW010002774">
    <property type="protein sequence ID" value="KAH8365589.1"/>
    <property type="molecule type" value="Genomic_DNA"/>
</dbReference>
<dbReference type="SUPFAM" id="SSF54928">
    <property type="entry name" value="RNA-binding domain, RBD"/>
    <property type="match status" value="1"/>
</dbReference>
<feature type="non-terminal residue" evidence="2">
    <location>
        <position position="305"/>
    </location>
</feature>
<feature type="compositionally biased region" description="Acidic residues" evidence="1">
    <location>
        <begin position="9"/>
        <end position="29"/>
    </location>
</feature>
<dbReference type="InterPro" id="IPR035979">
    <property type="entry name" value="RBD_domain_sf"/>
</dbReference>
<evidence type="ECO:0000256" key="1">
    <source>
        <dbReference type="SAM" id="MobiDB-lite"/>
    </source>
</evidence>
<accession>A0AAD4JXJ5</accession>
<comment type="caution">
    <text evidence="2">The sequence shown here is derived from an EMBL/GenBank/DDBJ whole genome shotgun (WGS) entry which is preliminary data.</text>
</comment>
<sequence length="305" mass="34425">MLKKSEQNVSDEDESVADDSNVSDDESNEMDLGASATESDEDEDDDDDDDDGSGDSLDGSEFSSDKEDTTPTKSKAKIIEEQIHSKYGQLKGTRLFVRFPQKLPLDEQEFNKKVKALHPLVSKASKPRQKHARFCLVEFKSQEERDKALQDIKASIESDAAFKGLYVSLPKTDSDEFVQELVARKQQSIQKRKTKALTKRATKQVARKSKFTSSVVITNLPKTASVAQVRQIFENAVDIQLKPGKGKFREYNAATITLPSTFEARSALKRDFNIAGSKLHLRYNTQQNYQKLRRLKKNLKRKAGK</sequence>
<evidence type="ECO:0008006" key="4">
    <source>
        <dbReference type="Google" id="ProtNLM"/>
    </source>
</evidence>
<feature type="compositionally biased region" description="Acidic residues" evidence="1">
    <location>
        <begin position="38"/>
        <end position="53"/>
    </location>
</feature>